<dbReference type="PIRSF" id="PIRSF500176">
    <property type="entry name" value="L_ASNase"/>
    <property type="match status" value="1"/>
</dbReference>
<evidence type="ECO:0000256" key="5">
    <source>
        <dbReference type="PROSITE-ProRule" id="PRU10100"/>
    </source>
</evidence>
<dbReference type="Pfam" id="PF00710">
    <property type="entry name" value="Asparaginase"/>
    <property type="match status" value="1"/>
</dbReference>
<feature type="domain" description="L-asparaginase N-terminal" evidence="6">
    <location>
        <begin position="6"/>
        <end position="183"/>
    </location>
</feature>
<dbReference type="PROSITE" id="PS51732">
    <property type="entry name" value="ASN_GLN_ASE_3"/>
    <property type="match status" value="1"/>
</dbReference>
<dbReference type="PANTHER" id="PTHR11707">
    <property type="entry name" value="L-ASPARAGINASE"/>
    <property type="match status" value="1"/>
</dbReference>
<evidence type="ECO:0000259" key="6">
    <source>
        <dbReference type="Pfam" id="PF00710"/>
    </source>
</evidence>
<dbReference type="Proteomes" id="UP000197215">
    <property type="component" value="Unassembled WGS sequence"/>
</dbReference>
<feature type="active site" description="O-isoaspartyl threonine intermediate" evidence="3">
    <location>
        <position position="14"/>
    </location>
</feature>
<dbReference type="InterPro" id="IPR027474">
    <property type="entry name" value="L-asparaginase_N"/>
</dbReference>
<dbReference type="GO" id="GO:0006528">
    <property type="term" value="P:asparagine metabolic process"/>
    <property type="evidence" value="ECO:0007669"/>
    <property type="project" value="InterPro"/>
</dbReference>
<evidence type="ECO:0000259" key="7">
    <source>
        <dbReference type="Pfam" id="PF17763"/>
    </source>
</evidence>
<dbReference type="GO" id="GO:0004067">
    <property type="term" value="F:asparaginase activity"/>
    <property type="evidence" value="ECO:0007669"/>
    <property type="project" value="UniProtKB-UniRule"/>
</dbReference>
<dbReference type="Gene3D" id="3.40.50.40">
    <property type="match status" value="1"/>
</dbReference>
<dbReference type="InterPro" id="IPR040919">
    <property type="entry name" value="Asparaginase_C"/>
</dbReference>
<evidence type="ECO:0000256" key="3">
    <source>
        <dbReference type="PIRSR" id="PIRSR001220-1"/>
    </source>
</evidence>
<feature type="active site" evidence="5">
    <location>
        <position position="94"/>
    </location>
</feature>
<organism evidence="8 9">
    <name type="scientific">Polynucleobacter victoriensis</name>
    <dbReference type="NCBI Taxonomy" id="2049319"/>
    <lineage>
        <taxon>Bacteria</taxon>
        <taxon>Pseudomonadati</taxon>
        <taxon>Pseudomonadota</taxon>
        <taxon>Betaproteobacteria</taxon>
        <taxon>Burkholderiales</taxon>
        <taxon>Burkholderiaceae</taxon>
        <taxon>Polynucleobacter</taxon>
    </lineage>
</organism>
<evidence type="ECO:0000313" key="8">
    <source>
        <dbReference type="EMBL" id="SNC60022.1"/>
    </source>
</evidence>
<feature type="domain" description="Asparaginase/glutaminase C-terminal" evidence="7">
    <location>
        <begin position="211"/>
        <end position="314"/>
    </location>
</feature>
<evidence type="ECO:0000256" key="1">
    <source>
        <dbReference type="ARBA" id="ARBA00010518"/>
    </source>
</evidence>
<dbReference type="PROSITE" id="PS00917">
    <property type="entry name" value="ASN_GLN_ASE_2"/>
    <property type="match status" value="1"/>
</dbReference>
<dbReference type="AlphaFoldDB" id="A0A212T1U6"/>
<sequence>MNSGHLLLLGMGGTIAGLASDPSKPMAYQAGQISVAELLHEIGLESDIGHVEAMQVANIDSRHMTEELLITLGWAVKAGLEDEAVIGIVITHGTDTMEETGVFLHATLGKLASHYKKAVVLTGAMLPSNADHADGPLNLRAALYLAKEAKDTEQYGILAMMAGKPCLARDLSKQHTHALDALVVNARELDGPIHKRQADLSLPGEAQWPWVEILTSHGGAKGELVDALVAQGVEGIVIAGTGQGSVNRVLAERLVWAAQMGVAVVRSSRTGAGAVFSEIPEPDTAWNWLSARDLSPPKARIALQLALLEANSRKTEDWQSIFATI</sequence>
<name>A0A212T1U6_9BURK</name>
<dbReference type="InterPro" id="IPR037152">
    <property type="entry name" value="L-asparaginase_N_sf"/>
</dbReference>
<dbReference type="RefSeq" id="WP_165765029.1">
    <property type="nucleotide sequence ID" value="NZ_FYEX01000001.1"/>
</dbReference>
<dbReference type="InterPro" id="IPR036152">
    <property type="entry name" value="Asp/glu_Ase-like_sf"/>
</dbReference>
<keyword evidence="2" id="KW-0378">Hydrolase</keyword>
<dbReference type="Gene3D" id="3.40.50.1170">
    <property type="entry name" value="L-asparaginase, N-terminal domain"/>
    <property type="match status" value="1"/>
</dbReference>
<accession>A0A212T1U6</accession>
<dbReference type="Pfam" id="PF17763">
    <property type="entry name" value="Asparaginase_C"/>
    <property type="match status" value="1"/>
</dbReference>
<evidence type="ECO:0000256" key="2">
    <source>
        <dbReference type="ARBA" id="ARBA00022801"/>
    </source>
</evidence>
<comment type="similarity">
    <text evidence="1">Belongs to the asparaginase 1 family.</text>
</comment>
<dbReference type="PRINTS" id="PR00139">
    <property type="entry name" value="ASNGLNASE"/>
</dbReference>
<dbReference type="InterPro" id="IPR027475">
    <property type="entry name" value="Asparaginase/glutaminase_AS2"/>
</dbReference>
<evidence type="ECO:0000313" key="9">
    <source>
        <dbReference type="Proteomes" id="UP000197215"/>
    </source>
</evidence>
<dbReference type="InterPro" id="IPR027473">
    <property type="entry name" value="L-asparaginase_C"/>
</dbReference>
<feature type="binding site" evidence="4">
    <location>
        <begin position="94"/>
        <end position="95"/>
    </location>
    <ligand>
        <name>substrate</name>
    </ligand>
</feature>
<evidence type="ECO:0000256" key="4">
    <source>
        <dbReference type="PIRSR" id="PIRSR001220-2"/>
    </source>
</evidence>
<dbReference type="InterPro" id="IPR006034">
    <property type="entry name" value="Asparaginase/glutaminase-like"/>
</dbReference>
<dbReference type="SMART" id="SM00870">
    <property type="entry name" value="Asparaginase"/>
    <property type="match status" value="1"/>
</dbReference>
<dbReference type="EMBL" id="FYEX01000001">
    <property type="protein sequence ID" value="SNC60022.1"/>
    <property type="molecule type" value="Genomic_DNA"/>
</dbReference>
<dbReference type="PANTHER" id="PTHR11707:SF28">
    <property type="entry name" value="60 KDA LYSOPHOSPHOLIPASE"/>
    <property type="match status" value="1"/>
</dbReference>
<dbReference type="PIRSF" id="PIRSF001220">
    <property type="entry name" value="L-ASNase_gatD"/>
    <property type="match status" value="1"/>
</dbReference>
<reference evidence="8 9" key="1">
    <citation type="submission" date="2017-06" db="EMBL/GenBank/DDBJ databases">
        <authorList>
            <person name="Kim H.J."/>
            <person name="Triplett B.A."/>
        </authorList>
    </citation>
    <scope>NUCLEOTIDE SEQUENCE [LARGE SCALE GENOMIC DNA]</scope>
    <source>
        <strain evidence="8 9">MWH-VicM1</strain>
    </source>
</reference>
<feature type="binding site" evidence="4">
    <location>
        <position position="61"/>
    </location>
    <ligand>
        <name>substrate</name>
    </ligand>
</feature>
<dbReference type="CDD" id="cd08964">
    <property type="entry name" value="L-asparaginase_II"/>
    <property type="match status" value="1"/>
</dbReference>
<proteinExistence type="inferred from homology"/>
<gene>
    <name evidence="8" type="ORF">SAMN06295916_0190</name>
</gene>
<protein>
    <submittedName>
        <fullName evidence="8">L-asparaginase</fullName>
    </submittedName>
</protein>
<keyword evidence="9" id="KW-1185">Reference proteome</keyword>
<dbReference type="SUPFAM" id="SSF53774">
    <property type="entry name" value="Glutaminase/Asparaginase"/>
    <property type="match status" value="1"/>
</dbReference>
<dbReference type="InterPro" id="IPR004550">
    <property type="entry name" value="AsnASE_II"/>
</dbReference>